<gene>
    <name evidence="2" type="ORF">CEXT_10971</name>
</gene>
<reference evidence="2 3" key="1">
    <citation type="submission" date="2021-06" db="EMBL/GenBank/DDBJ databases">
        <title>Caerostris extrusa draft genome.</title>
        <authorList>
            <person name="Kono N."/>
            <person name="Arakawa K."/>
        </authorList>
    </citation>
    <scope>NUCLEOTIDE SEQUENCE [LARGE SCALE GENOMIC DNA]</scope>
</reference>
<keyword evidence="3" id="KW-1185">Reference proteome</keyword>
<comment type="caution">
    <text evidence="2">The sequence shown here is derived from an EMBL/GenBank/DDBJ whole genome shotgun (WGS) entry which is preliminary data.</text>
</comment>
<evidence type="ECO:0000313" key="3">
    <source>
        <dbReference type="Proteomes" id="UP001054945"/>
    </source>
</evidence>
<sequence>MAQPGTKGPAPSATNCRPGDGSRRLRKNRQGGCCCCKSWKTPRDQRNRLKCNMGEEEKGGPVRIFAQFATCSKEI</sequence>
<dbReference type="Proteomes" id="UP001054945">
    <property type="component" value="Unassembled WGS sequence"/>
</dbReference>
<accession>A0AAV4NRE2</accession>
<protein>
    <submittedName>
        <fullName evidence="2">Uncharacterized protein</fullName>
    </submittedName>
</protein>
<name>A0AAV4NRE2_CAEEX</name>
<proteinExistence type="predicted"/>
<evidence type="ECO:0000256" key="1">
    <source>
        <dbReference type="SAM" id="MobiDB-lite"/>
    </source>
</evidence>
<dbReference type="AlphaFoldDB" id="A0AAV4NRE2"/>
<dbReference type="EMBL" id="BPLR01003624">
    <property type="protein sequence ID" value="GIX86880.1"/>
    <property type="molecule type" value="Genomic_DNA"/>
</dbReference>
<evidence type="ECO:0000313" key="2">
    <source>
        <dbReference type="EMBL" id="GIX86880.1"/>
    </source>
</evidence>
<organism evidence="2 3">
    <name type="scientific">Caerostris extrusa</name>
    <name type="common">Bark spider</name>
    <name type="synonym">Caerostris bankana</name>
    <dbReference type="NCBI Taxonomy" id="172846"/>
    <lineage>
        <taxon>Eukaryota</taxon>
        <taxon>Metazoa</taxon>
        <taxon>Ecdysozoa</taxon>
        <taxon>Arthropoda</taxon>
        <taxon>Chelicerata</taxon>
        <taxon>Arachnida</taxon>
        <taxon>Araneae</taxon>
        <taxon>Araneomorphae</taxon>
        <taxon>Entelegynae</taxon>
        <taxon>Araneoidea</taxon>
        <taxon>Araneidae</taxon>
        <taxon>Caerostris</taxon>
    </lineage>
</organism>
<feature type="region of interest" description="Disordered" evidence="1">
    <location>
        <begin position="1"/>
        <end position="30"/>
    </location>
</feature>